<dbReference type="Gene3D" id="3.90.1150.10">
    <property type="entry name" value="Aspartate Aminotransferase, domain 1"/>
    <property type="match status" value="1"/>
</dbReference>
<proteinExistence type="inferred from homology"/>
<evidence type="ECO:0000256" key="5">
    <source>
        <dbReference type="ARBA" id="ARBA00022898"/>
    </source>
</evidence>
<sequence>METKRSFSTNAIHSHTKEYRARNELVPPIARSALYTFKNVEEAGRIFEGSNWAKENRSKYVYARGNHPNQRQLEEIITDLEGGTDSVAFASGMAAITAFSQTVLEQGDEVVASNILYGDTFHLFGKLMEKWGVKTRFVDITDLEMVKKSITPNTKILYTETPTNPLLSIADIEKLAEIAHGKKILFAVDNTFASPYLQQPLKLGADVVIESTTKYLSGHSDAMGGIVISNNQDLIMKLWGTLFVTGAVIDAQSAWLVLRGIKTLALRMERHCRNAQAIAKYLSNHLKVKMVHYPGLLSHPQHDLARTQMNGMGGIVSFEVKGGVEKGKKLVNNLKLFSLSVSLGAVESLVNHPASMTHKVIPKEDRLKAGISDGLIRLSVGIEDSEDLIADLDQALNNI</sequence>
<dbReference type="PROSITE" id="PS00868">
    <property type="entry name" value="CYS_MET_METAB_PP"/>
    <property type="match status" value="1"/>
</dbReference>
<dbReference type="SUPFAM" id="SSF53383">
    <property type="entry name" value="PLP-dependent transferases"/>
    <property type="match status" value="1"/>
</dbReference>
<dbReference type="GO" id="GO:0047982">
    <property type="term" value="F:homocysteine desulfhydrase activity"/>
    <property type="evidence" value="ECO:0007669"/>
    <property type="project" value="UniProtKB-EC"/>
</dbReference>
<dbReference type="GO" id="GO:0018826">
    <property type="term" value="F:methionine gamma-lyase activity"/>
    <property type="evidence" value="ECO:0007669"/>
    <property type="project" value="UniProtKB-EC"/>
</dbReference>
<evidence type="ECO:0000256" key="2">
    <source>
        <dbReference type="ARBA" id="ARBA00008667"/>
    </source>
</evidence>
<evidence type="ECO:0000256" key="10">
    <source>
        <dbReference type="RuleBase" id="RU362118"/>
    </source>
</evidence>
<dbReference type="FunFam" id="3.90.1150.10:FF:000008">
    <property type="entry name" value="Cystathionine gamma-synthase"/>
    <property type="match status" value="1"/>
</dbReference>
<name>A0A1F6AR20_9BACT</name>
<dbReference type="InterPro" id="IPR054542">
    <property type="entry name" value="Cys_met_metab_PP"/>
</dbReference>
<dbReference type="InterPro" id="IPR015422">
    <property type="entry name" value="PyrdxlP-dep_Trfase_small"/>
</dbReference>
<gene>
    <name evidence="11" type="ORF">A2960_02685</name>
</gene>
<evidence type="ECO:0000256" key="8">
    <source>
        <dbReference type="ARBA" id="ARBA00050802"/>
    </source>
</evidence>
<dbReference type="Pfam" id="PF01053">
    <property type="entry name" value="Cys_Met_Meta_PP"/>
    <property type="match status" value="1"/>
</dbReference>
<dbReference type="InterPro" id="IPR015424">
    <property type="entry name" value="PyrdxlP-dep_Trfase"/>
</dbReference>
<evidence type="ECO:0000256" key="9">
    <source>
        <dbReference type="PIRSR" id="PIRSR001434-2"/>
    </source>
</evidence>
<dbReference type="InterPro" id="IPR000277">
    <property type="entry name" value="Cys/Met-Metab_PyrdxlP-dep_enz"/>
</dbReference>
<organism evidence="11 12">
    <name type="scientific">Candidatus Gottesmanbacteria bacterium RIFCSPLOWO2_01_FULL_39_12b</name>
    <dbReference type="NCBI Taxonomy" id="1798388"/>
    <lineage>
        <taxon>Bacteria</taxon>
        <taxon>Candidatus Gottesmaniibacteriota</taxon>
    </lineage>
</organism>
<dbReference type="GO" id="GO:0005737">
    <property type="term" value="C:cytoplasm"/>
    <property type="evidence" value="ECO:0007669"/>
    <property type="project" value="TreeGrafter"/>
</dbReference>
<keyword evidence="6" id="KW-0456">Lyase</keyword>
<dbReference type="GO" id="GO:0030170">
    <property type="term" value="F:pyridoxal phosphate binding"/>
    <property type="evidence" value="ECO:0007669"/>
    <property type="project" value="InterPro"/>
</dbReference>
<protein>
    <recommendedName>
        <fullName evidence="4">L-methionine gamma-lyase</fullName>
        <ecNumber evidence="3">4.4.1.11</ecNumber>
    </recommendedName>
</protein>
<comment type="similarity">
    <text evidence="2">Belongs to the trans-sulfuration enzymes family. L-methionine gamma-lyase subfamily.</text>
</comment>
<dbReference type="PIRSF" id="PIRSF001434">
    <property type="entry name" value="CGS"/>
    <property type="match status" value="1"/>
</dbReference>
<dbReference type="EMBL" id="MFJR01000007">
    <property type="protein sequence ID" value="OGG27131.1"/>
    <property type="molecule type" value="Genomic_DNA"/>
</dbReference>
<comment type="catalytic activity">
    <reaction evidence="8">
        <text>L-homocysteine + H2O = 2-oxobutanoate + hydrogen sulfide + NH4(+) + H(+)</text>
        <dbReference type="Rhea" id="RHEA:14501"/>
        <dbReference type="ChEBI" id="CHEBI:15377"/>
        <dbReference type="ChEBI" id="CHEBI:15378"/>
        <dbReference type="ChEBI" id="CHEBI:16763"/>
        <dbReference type="ChEBI" id="CHEBI:28938"/>
        <dbReference type="ChEBI" id="CHEBI:29919"/>
        <dbReference type="ChEBI" id="CHEBI:58199"/>
        <dbReference type="EC" id="4.4.1.2"/>
    </reaction>
</comment>
<keyword evidence="5 9" id="KW-0663">Pyridoxal phosphate</keyword>
<feature type="modified residue" description="N6-(pyridoxal phosphate)lysine" evidence="9">
    <location>
        <position position="214"/>
    </location>
</feature>
<dbReference type="InterPro" id="IPR015421">
    <property type="entry name" value="PyrdxlP-dep_Trfase_major"/>
</dbReference>
<dbReference type="FunFam" id="3.40.640.10:FF:000046">
    <property type="entry name" value="Cystathionine gamma-lyase"/>
    <property type="match status" value="1"/>
</dbReference>
<dbReference type="Proteomes" id="UP000176609">
    <property type="component" value="Unassembled WGS sequence"/>
</dbReference>
<dbReference type="AlphaFoldDB" id="A0A1F6AR20"/>
<dbReference type="PANTHER" id="PTHR11808:SF80">
    <property type="entry name" value="CYSTATHIONINE GAMMA-LYASE"/>
    <property type="match status" value="1"/>
</dbReference>
<accession>A0A1F6AR20</accession>
<dbReference type="CDD" id="cd00614">
    <property type="entry name" value="CGS_like"/>
    <property type="match status" value="1"/>
</dbReference>
<evidence type="ECO:0000256" key="3">
    <source>
        <dbReference type="ARBA" id="ARBA00012222"/>
    </source>
</evidence>
<comment type="catalytic activity">
    <reaction evidence="7">
        <text>L-methionine + H2O = methanethiol + 2-oxobutanoate + NH4(+)</text>
        <dbReference type="Rhea" id="RHEA:23800"/>
        <dbReference type="ChEBI" id="CHEBI:15377"/>
        <dbReference type="ChEBI" id="CHEBI:16007"/>
        <dbReference type="ChEBI" id="CHEBI:16763"/>
        <dbReference type="ChEBI" id="CHEBI:28938"/>
        <dbReference type="ChEBI" id="CHEBI:57844"/>
        <dbReference type="EC" id="4.4.1.11"/>
    </reaction>
</comment>
<dbReference type="GO" id="GO:0019346">
    <property type="term" value="P:transsulfuration"/>
    <property type="evidence" value="ECO:0007669"/>
    <property type="project" value="InterPro"/>
</dbReference>
<evidence type="ECO:0000256" key="1">
    <source>
        <dbReference type="ARBA" id="ARBA00001933"/>
    </source>
</evidence>
<evidence type="ECO:0000313" key="12">
    <source>
        <dbReference type="Proteomes" id="UP000176609"/>
    </source>
</evidence>
<evidence type="ECO:0000256" key="6">
    <source>
        <dbReference type="ARBA" id="ARBA00023239"/>
    </source>
</evidence>
<comment type="cofactor">
    <cofactor evidence="1 10">
        <name>pyridoxal 5'-phosphate</name>
        <dbReference type="ChEBI" id="CHEBI:597326"/>
    </cofactor>
</comment>
<dbReference type="PANTHER" id="PTHR11808">
    <property type="entry name" value="TRANS-SULFURATION ENZYME FAMILY MEMBER"/>
    <property type="match status" value="1"/>
</dbReference>
<evidence type="ECO:0000256" key="4">
    <source>
        <dbReference type="ARBA" id="ARBA00019040"/>
    </source>
</evidence>
<dbReference type="Gene3D" id="3.40.640.10">
    <property type="entry name" value="Type I PLP-dependent aspartate aminotransferase-like (Major domain)"/>
    <property type="match status" value="1"/>
</dbReference>
<dbReference type="EC" id="4.4.1.11" evidence="3"/>
<reference evidence="11 12" key="1">
    <citation type="journal article" date="2016" name="Nat. Commun.">
        <title>Thousands of microbial genomes shed light on interconnected biogeochemical processes in an aquifer system.</title>
        <authorList>
            <person name="Anantharaman K."/>
            <person name="Brown C.T."/>
            <person name="Hug L.A."/>
            <person name="Sharon I."/>
            <person name="Castelle C.J."/>
            <person name="Probst A.J."/>
            <person name="Thomas B.C."/>
            <person name="Singh A."/>
            <person name="Wilkins M.J."/>
            <person name="Karaoz U."/>
            <person name="Brodie E.L."/>
            <person name="Williams K.H."/>
            <person name="Hubbard S.S."/>
            <person name="Banfield J.F."/>
        </authorList>
    </citation>
    <scope>NUCLEOTIDE SEQUENCE [LARGE SCALE GENOMIC DNA]</scope>
</reference>
<evidence type="ECO:0000313" key="11">
    <source>
        <dbReference type="EMBL" id="OGG27131.1"/>
    </source>
</evidence>
<comment type="caution">
    <text evidence="11">The sequence shown here is derived from an EMBL/GenBank/DDBJ whole genome shotgun (WGS) entry which is preliminary data.</text>
</comment>
<evidence type="ECO:0000256" key="7">
    <source>
        <dbReference type="ARBA" id="ARBA00049180"/>
    </source>
</evidence>